<dbReference type="EMBL" id="SHKX01000010">
    <property type="protein sequence ID" value="RZU47865.1"/>
    <property type="molecule type" value="Genomic_DNA"/>
</dbReference>
<protein>
    <recommendedName>
        <fullName evidence="3">Lipoprotein</fullName>
    </recommendedName>
</protein>
<evidence type="ECO:0008006" key="3">
    <source>
        <dbReference type="Google" id="ProtNLM"/>
    </source>
</evidence>
<dbReference type="AlphaFoldDB" id="A0A4Q7ZCZ0"/>
<gene>
    <name evidence="1" type="ORF">EV700_0832</name>
</gene>
<sequence length="201" mass="21068">MRLSRLVLTGIPIALLTGCSTFQAYDGQARPEREIAVAKTSLRVIPLLLVNFISGYGLKQLDDKPLKGTTILFEPGRHRLTFTPGTAVILAGYGGGGVIAPKGNLSCAFTADFQAGHTYRLGVGSVKTLPLTDGSTTSTGTVRLKDSAKGQRTRKTDIPVICHTGPVDYCQQDSECPGESTAKHCDLPAGQPVGTCGPAAP</sequence>
<dbReference type="RefSeq" id="WP_130411075.1">
    <property type="nucleotide sequence ID" value="NZ_SHKX01000010.1"/>
</dbReference>
<organism evidence="1 2">
    <name type="scientific">Fluviicoccus keumensis</name>
    <dbReference type="NCBI Taxonomy" id="1435465"/>
    <lineage>
        <taxon>Bacteria</taxon>
        <taxon>Pseudomonadati</taxon>
        <taxon>Pseudomonadota</taxon>
        <taxon>Gammaproteobacteria</taxon>
        <taxon>Moraxellales</taxon>
        <taxon>Moraxellaceae</taxon>
        <taxon>Fluviicoccus</taxon>
    </lineage>
</organism>
<keyword evidence="2" id="KW-1185">Reference proteome</keyword>
<evidence type="ECO:0000313" key="1">
    <source>
        <dbReference type="EMBL" id="RZU47865.1"/>
    </source>
</evidence>
<name>A0A4Q7ZCZ0_9GAMM</name>
<comment type="caution">
    <text evidence="1">The sequence shown here is derived from an EMBL/GenBank/DDBJ whole genome shotgun (WGS) entry which is preliminary data.</text>
</comment>
<dbReference type="Proteomes" id="UP000292423">
    <property type="component" value="Unassembled WGS sequence"/>
</dbReference>
<dbReference type="PROSITE" id="PS51257">
    <property type="entry name" value="PROKAR_LIPOPROTEIN"/>
    <property type="match status" value="1"/>
</dbReference>
<proteinExistence type="predicted"/>
<reference evidence="1 2" key="1">
    <citation type="submission" date="2019-02" db="EMBL/GenBank/DDBJ databases">
        <title>Genomic Encyclopedia of Type Strains, Phase IV (KMG-IV): sequencing the most valuable type-strain genomes for metagenomic binning, comparative biology and taxonomic classification.</title>
        <authorList>
            <person name="Goeker M."/>
        </authorList>
    </citation>
    <scope>NUCLEOTIDE SEQUENCE [LARGE SCALE GENOMIC DNA]</scope>
    <source>
        <strain evidence="1 2">DSM 105135</strain>
    </source>
</reference>
<evidence type="ECO:0000313" key="2">
    <source>
        <dbReference type="Proteomes" id="UP000292423"/>
    </source>
</evidence>
<accession>A0A4Q7ZCZ0</accession>